<keyword evidence="1" id="KW-0812">Transmembrane</keyword>
<reference evidence="2" key="1">
    <citation type="journal article" date="2021" name="Genome Biol. Evol.">
        <title>A High-Quality Reference Genome for a Parasitic Bivalve with Doubly Uniparental Inheritance (Bivalvia: Unionida).</title>
        <authorList>
            <person name="Smith C.H."/>
        </authorList>
    </citation>
    <scope>NUCLEOTIDE SEQUENCE</scope>
    <source>
        <strain evidence="2">CHS0354</strain>
    </source>
</reference>
<dbReference type="Pfam" id="PF03762">
    <property type="entry name" value="VOMI"/>
    <property type="match status" value="1"/>
</dbReference>
<sequence length="223" mass="24258">MVLTSLSQYILTMLHTLICVASLFVTIQGSILARHFPRNVVEILSVDNGGPWGDWHESDFCADGTFASGYKMKIEPPQGDGDDTALNAITLQCEDATKSLYGGQVRSGSGYWGDWSGLSTCKFQTGTQDFLTAFSLQVEPPQGGSVDDTAANFVKFMCRNLPATRNQYELALNPGKGVWGSYGGWSKTCPIQSAICGIQTRIEKPQGNNDDTALNDVRFFCCV</sequence>
<keyword evidence="3" id="KW-1185">Reference proteome</keyword>
<accession>A0AAE0W0Y1</accession>
<keyword evidence="1" id="KW-1133">Transmembrane helix</keyword>
<name>A0AAE0W0Y1_9BIVA</name>
<dbReference type="Proteomes" id="UP001195483">
    <property type="component" value="Unassembled WGS sequence"/>
</dbReference>
<feature type="transmembrane region" description="Helical" evidence="1">
    <location>
        <begin position="6"/>
        <end position="27"/>
    </location>
</feature>
<dbReference type="GO" id="GO:0005615">
    <property type="term" value="C:extracellular space"/>
    <property type="evidence" value="ECO:0007669"/>
    <property type="project" value="TreeGrafter"/>
</dbReference>
<evidence type="ECO:0000256" key="1">
    <source>
        <dbReference type="SAM" id="Phobius"/>
    </source>
</evidence>
<organism evidence="2 3">
    <name type="scientific">Potamilus streckersoni</name>
    <dbReference type="NCBI Taxonomy" id="2493646"/>
    <lineage>
        <taxon>Eukaryota</taxon>
        <taxon>Metazoa</taxon>
        <taxon>Spiralia</taxon>
        <taxon>Lophotrochozoa</taxon>
        <taxon>Mollusca</taxon>
        <taxon>Bivalvia</taxon>
        <taxon>Autobranchia</taxon>
        <taxon>Heteroconchia</taxon>
        <taxon>Palaeoheterodonta</taxon>
        <taxon>Unionida</taxon>
        <taxon>Unionoidea</taxon>
        <taxon>Unionidae</taxon>
        <taxon>Ambleminae</taxon>
        <taxon>Lampsilini</taxon>
        <taxon>Potamilus</taxon>
    </lineage>
</organism>
<dbReference type="InterPro" id="IPR036706">
    <property type="entry name" value="VOMI_sf"/>
</dbReference>
<dbReference type="EMBL" id="JAEAOA010001955">
    <property type="protein sequence ID" value="KAK3596432.1"/>
    <property type="molecule type" value="Genomic_DNA"/>
</dbReference>
<dbReference type="CDD" id="cd00220">
    <property type="entry name" value="VMO-I"/>
    <property type="match status" value="1"/>
</dbReference>
<dbReference type="SUPFAM" id="SSF51092">
    <property type="entry name" value="Vitelline membrane outer protein-I (VMO-I)"/>
    <property type="match status" value="1"/>
</dbReference>
<evidence type="ECO:0000313" key="2">
    <source>
        <dbReference type="EMBL" id="KAK3596432.1"/>
    </source>
</evidence>
<reference evidence="2" key="2">
    <citation type="journal article" date="2021" name="Genome Biol. Evol.">
        <title>Developing a high-quality reference genome for a parasitic bivalve with doubly uniparental inheritance (Bivalvia: Unionida).</title>
        <authorList>
            <person name="Smith C.H."/>
        </authorList>
    </citation>
    <scope>NUCLEOTIDE SEQUENCE</scope>
    <source>
        <strain evidence="2">CHS0354</strain>
        <tissue evidence="2">Mantle</tissue>
    </source>
</reference>
<evidence type="ECO:0008006" key="4">
    <source>
        <dbReference type="Google" id="ProtNLM"/>
    </source>
</evidence>
<dbReference type="Gene3D" id="2.100.10.20">
    <property type="entry name" value="Vitelline membrane outer layer protein I (VOMI)"/>
    <property type="match status" value="1"/>
</dbReference>
<gene>
    <name evidence="2" type="ORF">CHS0354_033395</name>
</gene>
<dbReference type="AlphaFoldDB" id="A0AAE0W0Y1"/>
<protein>
    <recommendedName>
        <fullName evidence="4">Vitelline membrane outer layer protein 1 homolog</fullName>
    </recommendedName>
</protein>
<dbReference type="PANTHER" id="PTHR18841:SF0">
    <property type="entry name" value="VITELLINE MEMBRANE OUTER LAYER 1 HOMOLOG A-RELATED"/>
    <property type="match status" value="1"/>
</dbReference>
<evidence type="ECO:0000313" key="3">
    <source>
        <dbReference type="Proteomes" id="UP001195483"/>
    </source>
</evidence>
<comment type="caution">
    <text evidence="2">The sequence shown here is derived from an EMBL/GenBank/DDBJ whole genome shotgun (WGS) entry which is preliminary data.</text>
</comment>
<proteinExistence type="predicted"/>
<dbReference type="InterPro" id="IPR005515">
    <property type="entry name" value="VOMI"/>
</dbReference>
<reference evidence="2" key="3">
    <citation type="submission" date="2023-05" db="EMBL/GenBank/DDBJ databases">
        <authorList>
            <person name="Smith C.H."/>
        </authorList>
    </citation>
    <scope>NUCLEOTIDE SEQUENCE</scope>
    <source>
        <strain evidence="2">CHS0354</strain>
        <tissue evidence="2">Mantle</tissue>
    </source>
</reference>
<keyword evidence="1" id="KW-0472">Membrane</keyword>
<dbReference type="PANTHER" id="PTHR18841">
    <property type="entry name" value="VITELLINE MEMBRANE OUTER LAYER PROTEIN I-RELATED"/>
    <property type="match status" value="1"/>
</dbReference>